<dbReference type="GO" id="GO:0005576">
    <property type="term" value="C:extracellular region"/>
    <property type="evidence" value="ECO:0007669"/>
    <property type="project" value="UniProtKB-SubCell"/>
</dbReference>
<keyword evidence="3" id="KW-0677">Repeat</keyword>
<comment type="subcellular location">
    <subcellularLocation>
        <location evidence="1">Secreted</location>
    </subcellularLocation>
</comment>
<evidence type="ECO:0000256" key="1">
    <source>
        <dbReference type="ARBA" id="ARBA00004613"/>
    </source>
</evidence>
<keyword evidence="6" id="KW-0732">Signal</keyword>
<evidence type="ECO:0000256" key="4">
    <source>
        <dbReference type="ARBA" id="ARBA00023277"/>
    </source>
</evidence>
<dbReference type="GO" id="GO:0000272">
    <property type="term" value="P:polysaccharide catabolic process"/>
    <property type="evidence" value="ECO:0007669"/>
    <property type="project" value="UniProtKB-KW"/>
</dbReference>
<name>A0A9P9IG58_9PLEO</name>
<keyword evidence="5" id="KW-0624">Polysaccharide degradation</keyword>
<comment type="caution">
    <text evidence="7">The sequence shown here is derived from an EMBL/GenBank/DDBJ whole genome shotgun (WGS) entry which is preliminary data.</text>
</comment>
<accession>A0A9P9IG58</accession>
<protein>
    <submittedName>
        <fullName evidence="7">Pectin lyase fold/virulence factor</fullName>
    </submittedName>
</protein>
<evidence type="ECO:0000256" key="5">
    <source>
        <dbReference type="ARBA" id="ARBA00023326"/>
    </source>
</evidence>
<reference evidence="7" key="1">
    <citation type="journal article" date="2021" name="Nat. Commun.">
        <title>Genetic determinants of endophytism in the Arabidopsis root mycobiome.</title>
        <authorList>
            <person name="Mesny F."/>
            <person name="Miyauchi S."/>
            <person name="Thiergart T."/>
            <person name="Pickel B."/>
            <person name="Atanasova L."/>
            <person name="Karlsson M."/>
            <person name="Huettel B."/>
            <person name="Barry K.W."/>
            <person name="Haridas S."/>
            <person name="Chen C."/>
            <person name="Bauer D."/>
            <person name="Andreopoulos W."/>
            <person name="Pangilinan J."/>
            <person name="LaButti K."/>
            <person name="Riley R."/>
            <person name="Lipzen A."/>
            <person name="Clum A."/>
            <person name="Drula E."/>
            <person name="Henrissat B."/>
            <person name="Kohler A."/>
            <person name="Grigoriev I.V."/>
            <person name="Martin F.M."/>
            <person name="Hacquard S."/>
        </authorList>
    </citation>
    <scope>NUCLEOTIDE SEQUENCE</scope>
    <source>
        <strain evidence="7">MPI-CAGE-CH-0243</strain>
    </source>
</reference>
<dbReference type="Gene3D" id="2.160.20.10">
    <property type="entry name" value="Single-stranded right-handed beta-helix, Pectin lyase-like"/>
    <property type="match status" value="1"/>
</dbReference>
<dbReference type="AlphaFoldDB" id="A0A9P9IG58"/>
<gene>
    <name evidence="7" type="ORF">B0J11DRAFT_581514</name>
</gene>
<dbReference type="PANTHER" id="PTHR31736:SF9">
    <property type="entry name" value="ENDO-XYLOGALACTURONAN HYDROLASE A-RELATED"/>
    <property type="match status" value="1"/>
</dbReference>
<evidence type="ECO:0000256" key="6">
    <source>
        <dbReference type="SAM" id="SignalP"/>
    </source>
</evidence>
<dbReference type="GO" id="GO:0016829">
    <property type="term" value="F:lyase activity"/>
    <property type="evidence" value="ECO:0007669"/>
    <property type="project" value="UniProtKB-KW"/>
</dbReference>
<dbReference type="OrthoDB" id="187139at2759"/>
<sequence length="393" mass="43497">MAFFTFVSLLALSCVSSLVNSLSLPPRAPCIVLSQGWEALDDSVSINAAIKECGNGGTIILPGDHNYSIRSTINFSPCRDCDVQLEGRLLIAQEGWDSKTEYISIKGVKGANFRSLSRKGVIDGNTRAYYQEPRQNTGSDHSKQPVLVSITGSSNIRIDGITAKNPRAQFYRVDGNSSNIRFSNLQLSVSGQWWQDIWTKTESIAFQFRNSSYITLDTINVEMRSNLDRYFVGVCIGIDYSTSDVDIRNINCNNTSDGVHIQFGSIGGYVYPPAADQWARNIFVSNLTTYSGSSTGFKNLLGFDYTNVQNVTFDGVKTTGYVPLVYDPCYVINKTVSNACSLSTYLKNYQASLTDIWFKNYYGKVGQPMLPCASSPVKTTCEFHFGGDWIEIP</sequence>
<dbReference type="SUPFAM" id="SSF51126">
    <property type="entry name" value="Pectin lyase-like"/>
    <property type="match status" value="1"/>
</dbReference>
<evidence type="ECO:0000256" key="2">
    <source>
        <dbReference type="ARBA" id="ARBA00022525"/>
    </source>
</evidence>
<proteinExistence type="predicted"/>
<feature type="chain" id="PRO_5040141096" evidence="6">
    <location>
        <begin position="22"/>
        <end position="393"/>
    </location>
</feature>
<keyword evidence="4" id="KW-0119">Carbohydrate metabolism</keyword>
<dbReference type="EMBL" id="JAGMWT010000010">
    <property type="protein sequence ID" value="KAH7120738.1"/>
    <property type="molecule type" value="Genomic_DNA"/>
</dbReference>
<feature type="signal peptide" evidence="6">
    <location>
        <begin position="1"/>
        <end position="21"/>
    </location>
</feature>
<keyword evidence="2" id="KW-0964">Secreted</keyword>
<dbReference type="InterPro" id="IPR012334">
    <property type="entry name" value="Pectin_lyas_fold"/>
</dbReference>
<dbReference type="Proteomes" id="UP000700596">
    <property type="component" value="Unassembled WGS sequence"/>
</dbReference>
<evidence type="ECO:0000256" key="3">
    <source>
        <dbReference type="ARBA" id="ARBA00022737"/>
    </source>
</evidence>
<evidence type="ECO:0000313" key="8">
    <source>
        <dbReference type="Proteomes" id="UP000700596"/>
    </source>
</evidence>
<organism evidence="7 8">
    <name type="scientific">Dendryphion nanum</name>
    <dbReference type="NCBI Taxonomy" id="256645"/>
    <lineage>
        <taxon>Eukaryota</taxon>
        <taxon>Fungi</taxon>
        <taxon>Dikarya</taxon>
        <taxon>Ascomycota</taxon>
        <taxon>Pezizomycotina</taxon>
        <taxon>Dothideomycetes</taxon>
        <taxon>Pleosporomycetidae</taxon>
        <taxon>Pleosporales</taxon>
        <taxon>Torulaceae</taxon>
        <taxon>Dendryphion</taxon>
    </lineage>
</organism>
<keyword evidence="8" id="KW-1185">Reference proteome</keyword>
<evidence type="ECO:0000313" key="7">
    <source>
        <dbReference type="EMBL" id="KAH7120738.1"/>
    </source>
</evidence>
<keyword evidence="7" id="KW-0456">Lyase</keyword>
<dbReference type="InterPro" id="IPR011050">
    <property type="entry name" value="Pectin_lyase_fold/virulence"/>
</dbReference>
<dbReference type="PANTHER" id="PTHR31736">
    <property type="match status" value="1"/>
</dbReference>